<dbReference type="Proteomes" id="UP001056381">
    <property type="component" value="Chromosome"/>
</dbReference>
<dbReference type="GO" id="GO:0009231">
    <property type="term" value="P:riboflavin biosynthetic process"/>
    <property type="evidence" value="ECO:0007669"/>
    <property type="project" value="UniProtKB-KW"/>
</dbReference>
<comment type="function">
    <text evidence="2">Catalyzes the dismutation of two molecules of 6,7-dimethyl-8-ribityllumazine, resulting in the formation of riboflavin and 5-amino-6-(D-ribitylamino)uracil.</text>
</comment>
<dbReference type="NCBIfam" id="NF006767">
    <property type="entry name" value="PRK09289.1"/>
    <property type="match status" value="1"/>
</dbReference>
<reference evidence="12" key="1">
    <citation type="submission" date="2022-05" db="EMBL/GenBank/DDBJ databases">
        <title>Single-amplified genomics reveal most streamlined microbe among free-living bacteria.</title>
        <authorList>
            <person name="Roda-Garcia J."/>
            <person name="Haro-Moreno J.M."/>
            <person name="Rodriguez-Valera F."/>
            <person name="Almagro-Moreno S."/>
            <person name="Lopez-Perez M."/>
        </authorList>
    </citation>
    <scope>NUCLEOTIDE SEQUENCE</scope>
    <source>
        <strain evidence="12">TMED112-D2-2</strain>
    </source>
</reference>
<evidence type="ECO:0000256" key="4">
    <source>
        <dbReference type="ARBA" id="ARBA00012827"/>
    </source>
</evidence>
<feature type="domain" description="Lumazine-binding" evidence="11">
    <location>
        <begin position="1"/>
        <end position="97"/>
    </location>
</feature>
<name>A0A9Q8TY28_9GAMM</name>
<dbReference type="InterPro" id="IPR026017">
    <property type="entry name" value="Lumazine-bd_dom"/>
</dbReference>
<evidence type="ECO:0000256" key="5">
    <source>
        <dbReference type="ARBA" id="ARBA00013950"/>
    </source>
</evidence>
<dbReference type="InterPro" id="IPR001783">
    <property type="entry name" value="Lumazine-bd"/>
</dbReference>
<dbReference type="InterPro" id="IPR023366">
    <property type="entry name" value="ATP_synth_asu-like_sf"/>
</dbReference>
<keyword evidence="8" id="KW-0677">Repeat</keyword>
<feature type="repeat" description="Lumazine-binding" evidence="10">
    <location>
        <begin position="1"/>
        <end position="97"/>
    </location>
</feature>
<evidence type="ECO:0000313" key="12">
    <source>
        <dbReference type="EMBL" id="URQ63075.1"/>
    </source>
</evidence>
<evidence type="ECO:0000256" key="3">
    <source>
        <dbReference type="ARBA" id="ARBA00004887"/>
    </source>
</evidence>
<evidence type="ECO:0000256" key="8">
    <source>
        <dbReference type="ARBA" id="ARBA00022737"/>
    </source>
</evidence>
<dbReference type="PIRSF" id="PIRSF000498">
    <property type="entry name" value="Riboflavin_syn_A"/>
    <property type="match status" value="1"/>
</dbReference>
<dbReference type="GO" id="GO:0004746">
    <property type="term" value="F:riboflavin synthase activity"/>
    <property type="evidence" value="ECO:0007669"/>
    <property type="project" value="UniProtKB-UniRule"/>
</dbReference>
<keyword evidence="13" id="KW-1185">Reference proteome</keyword>
<dbReference type="NCBIfam" id="NF009566">
    <property type="entry name" value="PRK13020.1"/>
    <property type="match status" value="1"/>
</dbReference>
<dbReference type="Gene3D" id="2.40.30.20">
    <property type="match status" value="2"/>
</dbReference>
<gene>
    <name evidence="12" type="ORF">M9B40_04960</name>
</gene>
<keyword evidence="7" id="KW-0808">Transferase</keyword>
<comment type="catalytic activity">
    <reaction evidence="1">
        <text>2 6,7-dimethyl-8-(1-D-ribityl)lumazine + H(+) = 5-amino-6-(D-ribitylamino)uracil + riboflavin</text>
        <dbReference type="Rhea" id="RHEA:20772"/>
        <dbReference type="ChEBI" id="CHEBI:15378"/>
        <dbReference type="ChEBI" id="CHEBI:15934"/>
        <dbReference type="ChEBI" id="CHEBI:57986"/>
        <dbReference type="ChEBI" id="CHEBI:58201"/>
        <dbReference type="EC" id="2.5.1.9"/>
    </reaction>
</comment>
<feature type="domain" description="Lumazine-binding" evidence="11">
    <location>
        <begin position="98"/>
        <end position="194"/>
    </location>
</feature>
<dbReference type="PANTHER" id="PTHR21098:SF0">
    <property type="entry name" value="RIBOFLAVIN SYNTHASE"/>
    <property type="match status" value="1"/>
</dbReference>
<dbReference type="PROSITE" id="PS51177">
    <property type="entry name" value="LUMAZINE_BIND"/>
    <property type="match status" value="2"/>
</dbReference>
<comment type="pathway">
    <text evidence="3">Cofactor biosynthesis; riboflavin biosynthesis; riboflavin from 2-hydroxy-3-oxobutyl phosphate and 5-amino-6-(D-ribitylamino)uracil: step 2/2.</text>
</comment>
<dbReference type="Pfam" id="PF00677">
    <property type="entry name" value="Lum_binding"/>
    <property type="match status" value="2"/>
</dbReference>
<dbReference type="InterPro" id="IPR017938">
    <property type="entry name" value="Riboflavin_synthase-like_b-brl"/>
</dbReference>
<evidence type="ECO:0000256" key="2">
    <source>
        <dbReference type="ARBA" id="ARBA00002803"/>
    </source>
</evidence>
<organism evidence="12 13">
    <name type="scientific">SAR86 cluster bacterium</name>
    <dbReference type="NCBI Taxonomy" id="2030880"/>
    <lineage>
        <taxon>Bacteria</taxon>
        <taxon>Pseudomonadati</taxon>
        <taxon>Pseudomonadota</taxon>
        <taxon>Gammaproteobacteria</taxon>
        <taxon>SAR86 cluster</taxon>
    </lineage>
</organism>
<keyword evidence="6" id="KW-0686">Riboflavin biosynthesis</keyword>
<evidence type="ECO:0000259" key="11">
    <source>
        <dbReference type="PROSITE" id="PS51177"/>
    </source>
</evidence>
<evidence type="ECO:0000256" key="10">
    <source>
        <dbReference type="PROSITE-ProRule" id="PRU00524"/>
    </source>
</evidence>
<dbReference type="NCBIfam" id="TIGR00187">
    <property type="entry name" value="ribE"/>
    <property type="match status" value="1"/>
</dbReference>
<dbReference type="PANTHER" id="PTHR21098">
    <property type="entry name" value="RIBOFLAVIN SYNTHASE ALPHA CHAIN"/>
    <property type="match status" value="1"/>
</dbReference>
<evidence type="ECO:0000256" key="6">
    <source>
        <dbReference type="ARBA" id="ARBA00022619"/>
    </source>
</evidence>
<dbReference type="AlphaFoldDB" id="A0A9Q8TY28"/>
<dbReference type="FunFam" id="2.40.30.20:FF:000003">
    <property type="entry name" value="Riboflavin synthase, alpha subunit"/>
    <property type="match status" value="1"/>
</dbReference>
<protein>
    <recommendedName>
        <fullName evidence="5 9">Riboflavin synthase</fullName>
        <ecNumber evidence="4 9">2.5.1.9</ecNumber>
    </recommendedName>
</protein>
<accession>A0A9Q8TY28</accession>
<evidence type="ECO:0000256" key="7">
    <source>
        <dbReference type="ARBA" id="ARBA00022679"/>
    </source>
</evidence>
<dbReference type="EC" id="2.5.1.9" evidence="4 9"/>
<proteinExistence type="predicted"/>
<dbReference type="CDD" id="cd00402">
    <property type="entry name" value="Riboflavin_synthase_like"/>
    <property type="match status" value="1"/>
</dbReference>
<evidence type="ECO:0000256" key="9">
    <source>
        <dbReference type="NCBIfam" id="TIGR00187"/>
    </source>
</evidence>
<dbReference type="SUPFAM" id="SSF63380">
    <property type="entry name" value="Riboflavin synthase domain-like"/>
    <property type="match status" value="2"/>
</dbReference>
<dbReference type="EMBL" id="CP097966">
    <property type="protein sequence ID" value="URQ63075.1"/>
    <property type="molecule type" value="Genomic_DNA"/>
</dbReference>
<evidence type="ECO:0000256" key="1">
    <source>
        <dbReference type="ARBA" id="ARBA00000968"/>
    </source>
</evidence>
<sequence length="202" mass="22740">MFSGIVQTVGKIESIKDKNHIKTIRIETHGDYLEDIAIGQSVSVDGVCLSLVKKNKEYCEFEAVEETINRTTLGSYKQGTKVNLEKSLKFGDTVGGHFVSGHIHTKGRIVEVELIGESKNILVEIEEKWIKYLTEKGYISVNGASITIGKVSKNTFYIHLIPETLRTTNLDELIYGNYVNLEFDQTTIAIVDTTERLINQKR</sequence>
<feature type="repeat" description="Lumazine-binding" evidence="10">
    <location>
        <begin position="98"/>
        <end position="194"/>
    </location>
</feature>
<evidence type="ECO:0000313" key="13">
    <source>
        <dbReference type="Proteomes" id="UP001056381"/>
    </source>
</evidence>